<organism evidence="2 3">
    <name type="scientific">Fopius arisanus</name>
    <dbReference type="NCBI Taxonomy" id="64838"/>
    <lineage>
        <taxon>Eukaryota</taxon>
        <taxon>Metazoa</taxon>
        <taxon>Ecdysozoa</taxon>
        <taxon>Arthropoda</taxon>
        <taxon>Hexapoda</taxon>
        <taxon>Insecta</taxon>
        <taxon>Pterygota</taxon>
        <taxon>Neoptera</taxon>
        <taxon>Endopterygota</taxon>
        <taxon>Hymenoptera</taxon>
        <taxon>Apocrita</taxon>
        <taxon>Ichneumonoidea</taxon>
        <taxon>Braconidae</taxon>
        <taxon>Opiinae</taxon>
        <taxon>Fopius</taxon>
    </lineage>
</organism>
<protein>
    <submittedName>
        <fullName evidence="3">Uncharacterized protein isoform X1</fullName>
    </submittedName>
</protein>
<feature type="region of interest" description="Disordered" evidence="1">
    <location>
        <begin position="33"/>
        <end position="55"/>
    </location>
</feature>
<proteinExistence type="predicted"/>
<feature type="region of interest" description="Disordered" evidence="1">
    <location>
        <begin position="88"/>
        <end position="107"/>
    </location>
</feature>
<evidence type="ECO:0000256" key="1">
    <source>
        <dbReference type="SAM" id="MobiDB-lite"/>
    </source>
</evidence>
<dbReference type="RefSeq" id="XP_011299197.1">
    <property type="nucleotide sequence ID" value="XM_011300895.1"/>
</dbReference>
<keyword evidence="2" id="KW-1185">Reference proteome</keyword>
<feature type="compositionally biased region" description="Basic and acidic residues" evidence="1">
    <location>
        <begin position="91"/>
        <end position="107"/>
    </location>
</feature>
<dbReference type="AlphaFoldDB" id="A0A9R1SXZ5"/>
<dbReference type="Proteomes" id="UP000694866">
    <property type="component" value="Unplaced"/>
</dbReference>
<reference evidence="3" key="1">
    <citation type="submission" date="2025-08" db="UniProtKB">
        <authorList>
            <consortium name="RefSeq"/>
        </authorList>
    </citation>
    <scope>IDENTIFICATION</scope>
    <source>
        <strain evidence="3">USDA-PBARC FA_bdor</strain>
        <tissue evidence="3">Whole organism</tissue>
    </source>
</reference>
<evidence type="ECO:0000313" key="3">
    <source>
        <dbReference type="RefSeq" id="XP_011299197.1"/>
    </source>
</evidence>
<dbReference type="GeneID" id="105264192"/>
<dbReference type="KEGG" id="fas:105264192"/>
<gene>
    <name evidence="3" type="primary">LOC105264192</name>
</gene>
<sequence length="107" mass="12495">MSKENMKFLEENHILPGLKTMENRGYYVWKKESEENLKSSSEPDETKRKSSWQRGALRSACEDVLARMNIASFQQININKRTISLVQGNRGSRENNSKEIFQRLVET</sequence>
<accession>A0A9R1SXZ5</accession>
<name>A0A9R1SXZ5_9HYME</name>
<evidence type="ECO:0000313" key="2">
    <source>
        <dbReference type="Proteomes" id="UP000694866"/>
    </source>
</evidence>